<keyword evidence="2" id="KW-1185">Reference proteome</keyword>
<organism evidence="1 2">
    <name type="scientific">Sphingomonas alpina</name>
    <dbReference type="NCBI Taxonomy" id="653931"/>
    <lineage>
        <taxon>Bacteria</taxon>
        <taxon>Pseudomonadati</taxon>
        <taxon>Pseudomonadota</taxon>
        <taxon>Alphaproteobacteria</taxon>
        <taxon>Sphingomonadales</taxon>
        <taxon>Sphingomonadaceae</taxon>
        <taxon>Sphingomonas</taxon>
    </lineage>
</organism>
<evidence type="ECO:0000313" key="1">
    <source>
        <dbReference type="EMBL" id="QNQ12106.1"/>
    </source>
</evidence>
<dbReference type="Proteomes" id="UP000516148">
    <property type="component" value="Chromosome"/>
</dbReference>
<sequence length="546" mass="59190">MLIVDPSMPRAIVQERLDAIFRSMERAHFTDARHAVLFKPGRYDLDVNIGFFTQVAGLGALPGDVVIDGHVHAEADWAKGVALVNFWRSVENLEIRPKDGSDRWAVSQAAPYRRIHLRGDLVLDDGGWSSGGFMADCRIDGVVRSGTQQQWFTRNSTIRAWSGANWNMMFMGTAGAPATSFPDPPYTNIPTVSRMRDKPFLHVAAAGDWQVFVPAVRREAEGASWATGLPSGRSIPLSRFFIARPGMSALQINAALRRGLHLLLTPGIYSIDRPLRIDRANTIVLGLGLATLLAKGGSKVLTVADVPGVVVAGLLIDAGEILSPVLMEIGPRGSRRDHRADPISLSDIFFRVGGANIGNATTCLEINSHHVIGDHLWIWRADHGDRASGRVHVGWSESTGDQGLVVNGDDVTLCALFVEHFQKYQTLWNGERGRTYFYQNELPYDPPSQAAYMAGTTRGWAAYKVADHVDDHQAIAMGVYANFTADPTIVLESAIEAPDKPGVSFANITTISLGGGKGTIAHIVNAAGAAARPGAIKQILVRYPVP</sequence>
<gene>
    <name evidence="1" type="ORF">H3Z74_18720</name>
</gene>
<dbReference type="CDD" id="cd23669">
    <property type="entry name" value="GH55_SacteLam55A-like"/>
    <property type="match status" value="1"/>
</dbReference>
<dbReference type="AlphaFoldDB" id="A0A7H0LR03"/>
<dbReference type="KEGG" id="spap:H3Z74_18720"/>
<evidence type="ECO:0000313" key="2">
    <source>
        <dbReference type="Proteomes" id="UP000516148"/>
    </source>
</evidence>
<accession>A0A7H0LR03</accession>
<dbReference type="InterPro" id="IPR012334">
    <property type="entry name" value="Pectin_lyas_fold"/>
</dbReference>
<proteinExistence type="predicted"/>
<dbReference type="EMBL" id="CP061038">
    <property type="protein sequence ID" value="QNQ12106.1"/>
    <property type="molecule type" value="Genomic_DNA"/>
</dbReference>
<dbReference type="Gene3D" id="2.160.20.10">
    <property type="entry name" value="Single-stranded right-handed beta-helix, Pectin lyase-like"/>
    <property type="match status" value="1"/>
</dbReference>
<protein>
    <submittedName>
        <fullName evidence="1">Adenylyl cyclase</fullName>
    </submittedName>
</protein>
<reference evidence="1 2" key="1">
    <citation type="submission" date="2020-09" db="EMBL/GenBank/DDBJ databases">
        <title>Sphingomonas sp., a new species isolated from pork steak.</title>
        <authorList>
            <person name="Heidler von Heilborn D."/>
        </authorList>
    </citation>
    <scope>NUCLEOTIDE SEQUENCE [LARGE SCALE GENOMIC DNA]</scope>
    <source>
        <strain evidence="2">S8-3T</strain>
    </source>
</reference>
<dbReference type="InterPro" id="IPR059186">
    <property type="entry name" value="SACTE_4363"/>
</dbReference>
<name>A0A7H0LR03_9SPHN</name>